<comment type="caution">
    <text evidence="2">The sequence shown here is derived from an EMBL/GenBank/DDBJ whole genome shotgun (WGS) entry which is preliminary data.</text>
</comment>
<dbReference type="AlphaFoldDB" id="A0A4U5QZ18"/>
<protein>
    <submittedName>
        <fullName evidence="2">Uncharacterized protein</fullName>
    </submittedName>
</protein>
<organism evidence="2">
    <name type="scientific">Populus alba</name>
    <name type="common">White poplar</name>
    <dbReference type="NCBI Taxonomy" id="43335"/>
    <lineage>
        <taxon>Eukaryota</taxon>
        <taxon>Viridiplantae</taxon>
        <taxon>Streptophyta</taxon>
        <taxon>Embryophyta</taxon>
        <taxon>Tracheophyta</taxon>
        <taxon>Spermatophyta</taxon>
        <taxon>Magnoliopsida</taxon>
        <taxon>eudicotyledons</taxon>
        <taxon>Gunneridae</taxon>
        <taxon>Pentapetalae</taxon>
        <taxon>rosids</taxon>
        <taxon>fabids</taxon>
        <taxon>Malpighiales</taxon>
        <taxon>Salicaceae</taxon>
        <taxon>Saliceae</taxon>
        <taxon>Populus</taxon>
    </lineage>
</organism>
<dbReference type="STRING" id="43335.A0A4U5QZ18"/>
<reference evidence="2" key="1">
    <citation type="submission" date="2018-10" db="EMBL/GenBank/DDBJ databases">
        <title>Population genomic analysis revealed the cold adaptation of white poplar.</title>
        <authorList>
            <person name="Liu Y.-J."/>
        </authorList>
    </citation>
    <scope>NUCLEOTIDE SEQUENCE [LARGE SCALE GENOMIC DNA]</scope>
    <source>
        <strain evidence="2">PAL-ZL1</strain>
    </source>
</reference>
<proteinExistence type="predicted"/>
<keyword evidence="1" id="KW-0175">Coiled coil</keyword>
<dbReference type="EMBL" id="RCHU01000071">
    <property type="protein sequence ID" value="TKS16061.1"/>
    <property type="molecule type" value="Genomic_DNA"/>
</dbReference>
<name>A0A4U5QZ18_POPAL</name>
<accession>A0A4U5QZ18</accession>
<evidence type="ECO:0000256" key="1">
    <source>
        <dbReference type="SAM" id="Coils"/>
    </source>
</evidence>
<gene>
    <name evidence="2" type="ORF">D5086_0000026340</name>
</gene>
<sequence>MWVKQQDYKSLLLEQWHTAVYSSLMYVLCRWLKLLKGSLKQLNKLHFGHISERVRRAEADLDQHQKDNAQLLAQDNKLRMELVNLKSAEKMFYSQKLKCNFFKDNDRWTSFFHALMNEKHKKSFIPVIHRIDGSLTTSVSEVRDVFVSFFNQFLGTSRATSFLDESIVYCGPFLDSTVHVYLLDDVSNDDIKKALFSIGDINPRALMGTPFYFLKILGVWLVKIFVLRCETSSNQASFLSR</sequence>
<feature type="coiled-coil region" evidence="1">
    <location>
        <begin position="54"/>
        <end position="81"/>
    </location>
</feature>
<evidence type="ECO:0000313" key="2">
    <source>
        <dbReference type="EMBL" id="TKS16061.1"/>
    </source>
</evidence>